<organism evidence="2 3">
    <name type="scientific">Anopheles merus</name>
    <name type="common">Mosquito</name>
    <dbReference type="NCBI Taxonomy" id="30066"/>
    <lineage>
        <taxon>Eukaryota</taxon>
        <taxon>Metazoa</taxon>
        <taxon>Ecdysozoa</taxon>
        <taxon>Arthropoda</taxon>
        <taxon>Hexapoda</taxon>
        <taxon>Insecta</taxon>
        <taxon>Pterygota</taxon>
        <taxon>Neoptera</taxon>
        <taxon>Endopterygota</taxon>
        <taxon>Diptera</taxon>
        <taxon>Nematocera</taxon>
        <taxon>Culicoidea</taxon>
        <taxon>Culicidae</taxon>
        <taxon>Anophelinae</taxon>
        <taxon>Anopheles</taxon>
    </lineage>
</organism>
<dbReference type="Proteomes" id="UP000075903">
    <property type="component" value="Unassembled WGS sequence"/>
</dbReference>
<feature type="region of interest" description="Disordered" evidence="1">
    <location>
        <begin position="108"/>
        <end position="133"/>
    </location>
</feature>
<protein>
    <submittedName>
        <fullName evidence="2">Uncharacterized protein</fullName>
    </submittedName>
</protein>
<evidence type="ECO:0000256" key="1">
    <source>
        <dbReference type="SAM" id="MobiDB-lite"/>
    </source>
</evidence>
<sequence>MKSGLKLFCSRKISSGRPLNRNGPFRCVIFESWMNGDGAKAGRCGRGYGRAKVGCGGTAGAAGAPFHWQLPTFWLLSGGLSFQLLQVARFLGGAGLVLALHRRQELTLTDGNGRHGGQQADQHYQATRLRHDG</sequence>
<keyword evidence="3" id="KW-1185">Reference proteome</keyword>
<evidence type="ECO:0000313" key="3">
    <source>
        <dbReference type="Proteomes" id="UP000075903"/>
    </source>
</evidence>
<name>A0A182VD56_ANOME</name>
<dbReference type="EnsemblMetazoa" id="AMEM012946-RA">
    <property type="protein sequence ID" value="AMEM012946-PA"/>
    <property type="gene ID" value="AMEM012946"/>
</dbReference>
<proteinExistence type="predicted"/>
<dbReference type="VEuPathDB" id="VectorBase:AMEM012946"/>
<reference evidence="2" key="1">
    <citation type="submission" date="2020-05" db="UniProtKB">
        <authorList>
            <consortium name="EnsemblMetazoa"/>
        </authorList>
    </citation>
    <scope>IDENTIFICATION</scope>
    <source>
        <strain evidence="2">MAF</strain>
    </source>
</reference>
<evidence type="ECO:0000313" key="2">
    <source>
        <dbReference type="EnsemblMetazoa" id="AMEM012946-PA"/>
    </source>
</evidence>
<dbReference type="AlphaFoldDB" id="A0A182VD56"/>
<accession>A0A182VD56</accession>